<dbReference type="EMBL" id="VKLW01000040">
    <property type="protein sequence ID" value="TYK32098.1"/>
    <property type="molecule type" value="Genomic_DNA"/>
</dbReference>
<proteinExistence type="predicted"/>
<gene>
    <name evidence="2" type="ORF">FNJ60_13680</name>
</gene>
<evidence type="ECO:0000313" key="2">
    <source>
        <dbReference type="EMBL" id="TYK32098.1"/>
    </source>
</evidence>
<organism evidence="2 3">
    <name type="scientific">Bacteroides pyogenes</name>
    <dbReference type="NCBI Taxonomy" id="310300"/>
    <lineage>
        <taxon>Bacteria</taxon>
        <taxon>Pseudomonadati</taxon>
        <taxon>Bacteroidota</taxon>
        <taxon>Bacteroidia</taxon>
        <taxon>Bacteroidales</taxon>
        <taxon>Bacteroidaceae</taxon>
        <taxon>Bacteroides</taxon>
    </lineage>
</organism>
<dbReference type="AlphaFoldDB" id="A0A5D3FDP9"/>
<evidence type="ECO:0000313" key="3">
    <source>
        <dbReference type="Proteomes" id="UP000324383"/>
    </source>
</evidence>
<keyword evidence="3" id="KW-1185">Reference proteome</keyword>
<dbReference type="Proteomes" id="UP000324383">
    <property type="component" value="Unassembled WGS sequence"/>
</dbReference>
<evidence type="ECO:0000256" key="1">
    <source>
        <dbReference type="SAM" id="Coils"/>
    </source>
</evidence>
<keyword evidence="1" id="KW-0175">Coiled coil</keyword>
<dbReference type="RefSeq" id="WP_148728052.1">
    <property type="nucleotide sequence ID" value="NZ_CP197398.1"/>
</dbReference>
<reference evidence="2 3" key="1">
    <citation type="submission" date="2019-07" db="EMBL/GenBank/DDBJ databases">
        <title>Draft Genome Sequences of Bacteroides pyogenes Strains Isolated from the Uterus Holstein Dairy Cows with Metritis.</title>
        <authorList>
            <person name="Cunha F."/>
            <person name="Galvao K.N."/>
            <person name="Jeon S.J."/>
            <person name="Jeong K.C."/>
        </authorList>
    </citation>
    <scope>NUCLEOTIDE SEQUENCE [LARGE SCALE GENOMIC DNA]</scope>
    <source>
        <strain evidence="2 3">KG-31</strain>
    </source>
</reference>
<accession>A0A5D3FDP9</accession>
<feature type="coiled-coil region" evidence="1">
    <location>
        <begin position="26"/>
        <end position="70"/>
    </location>
</feature>
<sequence length="74" mass="8955">MKFRYIQMQGNATDKDFTELDSVFHFNRNSKKIKALRTQVEAFEENVRQRARILEQEERLKRERSVIEKKLGKP</sequence>
<name>A0A5D3FDP9_9BACE</name>
<comment type="caution">
    <text evidence="2">The sequence shown here is derived from an EMBL/GenBank/DDBJ whole genome shotgun (WGS) entry which is preliminary data.</text>
</comment>
<protein>
    <submittedName>
        <fullName evidence="2">Uncharacterized protein</fullName>
    </submittedName>
</protein>